<dbReference type="AlphaFoldDB" id="A0A2P6S006"/>
<sequence length="76" mass="8763">MDFYWQLKSWKSFCLELNMTERSIAFSKKDPNSLKPGPTLNKDGMLDLTIFICILERKKDEVPAPCSIAISQVCFM</sequence>
<dbReference type="EMBL" id="PDCK01000040">
    <property type="protein sequence ID" value="PRQ52020.1"/>
    <property type="molecule type" value="Genomic_DNA"/>
</dbReference>
<accession>A0A2P6S006</accession>
<evidence type="ECO:0000313" key="2">
    <source>
        <dbReference type="Proteomes" id="UP000238479"/>
    </source>
</evidence>
<proteinExistence type="predicted"/>
<dbReference type="Gramene" id="PRQ52020">
    <property type="protein sequence ID" value="PRQ52020"/>
    <property type="gene ID" value="RchiOBHm_Chr2g0150971"/>
</dbReference>
<name>A0A2P6S006_ROSCH</name>
<protein>
    <submittedName>
        <fullName evidence="1">Uncharacterized protein</fullName>
    </submittedName>
</protein>
<keyword evidence="2" id="KW-1185">Reference proteome</keyword>
<dbReference type="Proteomes" id="UP000238479">
    <property type="component" value="Chromosome 2"/>
</dbReference>
<gene>
    <name evidence="1" type="ORF">RchiOBHm_Chr2g0150971</name>
</gene>
<evidence type="ECO:0000313" key="1">
    <source>
        <dbReference type="EMBL" id="PRQ52020.1"/>
    </source>
</evidence>
<reference evidence="1 2" key="1">
    <citation type="journal article" date="2018" name="Nat. Genet.">
        <title>The Rosa genome provides new insights in the design of modern roses.</title>
        <authorList>
            <person name="Bendahmane M."/>
        </authorList>
    </citation>
    <scope>NUCLEOTIDE SEQUENCE [LARGE SCALE GENOMIC DNA]</scope>
    <source>
        <strain evidence="2">cv. Old Blush</strain>
    </source>
</reference>
<organism evidence="1 2">
    <name type="scientific">Rosa chinensis</name>
    <name type="common">China rose</name>
    <dbReference type="NCBI Taxonomy" id="74649"/>
    <lineage>
        <taxon>Eukaryota</taxon>
        <taxon>Viridiplantae</taxon>
        <taxon>Streptophyta</taxon>
        <taxon>Embryophyta</taxon>
        <taxon>Tracheophyta</taxon>
        <taxon>Spermatophyta</taxon>
        <taxon>Magnoliopsida</taxon>
        <taxon>eudicotyledons</taxon>
        <taxon>Gunneridae</taxon>
        <taxon>Pentapetalae</taxon>
        <taxon>rosids</taxon>
        <taxon>fabids</taxon>
        <taxon>Rosales</taxon>
        <taxon>Rosaceae</taxon>
        <taxon>Rosoideae</taxon>
        <taxon>Rosoideae incertae sedis</taxon>
        <taxon>Rosa</taxon>
    </lineage>
</organism>
<comment type="caution">
    <text evidence="1">The sequence shown here is derived from an EMBL/GenBank/DDBJ whole genome shotgun (WGS) entry which is preliminary data.</text>
</comment>